<dbReference type="GeneID" id="65073124"/>
<sequence length="87" mass="9412">MKITTLNVVMFSVGGILIYSGIKAYNPKDVILWGLGGKKPKPFNKKEDPMGKPEDNPDPGQRHPGDKFYPPGTENGGEPTTPAVYPA</sequence>
<feature type="compositionally biased region" description="Basic and acidic residues" evidence="1">
    <location>
        <begin position="44"/>
        <end position="66"/>
    </location>
</feature>
<gene>
    <name evidence="2" type="primary">29</name>
    <name evidence="2" type="ORF">SEA_WHEEHEIM_29</name>
</gene>
<dbReference type="RefSeq" id="YP_010084088.1">
    <property type="nucleotide sequence ID" value="NC_055060.1"/>
</dbReference>
<evidence type="ECO:0000313" key="3">
    <source>
        <dbReference type="Proteomes" id="UP000290981"/>
    </source>
</evidence>
<dbReference type="EMBL" id="MK305890">
    <property type="protein sequence ID" value="QAX92937.1"/>
    <property type="molecule type" value="Genomic_DNA"/>
</dbReference>
<keyword evidence="3" id="KW-1185">Reference proteome</keyword>
<evidence type="ECO:0000256" key="1">
    <source>
        <dbReference type="SAM" id="MobiDB-lite"/>
    </source>
</evidence>
<reference evidence="2 3" key="1">
    <citation type="submission" date="2018-12" db="EMBL/GenBank/DDBJ databases">
        <authorList>
            <person name="Huynh A."/>
            <person name="Morcos G.S."/>
            <person name="Braun J."/>
            <person name="Danaila R."/>
            <person name="Emelio N."/>
            <person name="Mathyvannan S."/>
            <person name="Miner K."/>
            <person name="Nayak R."/>
            <person name="Norman C."/>
            <person name="Tran V."/>
            <person name="Wang J."/>
            <person name="Moy A."/>
            <person name="deCarvalho T."/>
            <person name="Erill I."/>
            <person name="Caruso S.M."/>
            <person name="Garlena R.A."/>
            <person name="Russell D.A."/>
            <person name="Pope W.H."/>
            <person name="Jacobs-Sera D."/>
            <person name="Hatfull G.F."/>
        </authorList>
    </citation>
    <scope>NUCLEOTIDE SEQUENCE [LARGE SCALE GENOMIC DNA]</scope>
</reference>
<accession>A0A411AXV6</accession>
<dbReference type="Proteomes" id="UP000290981">
    <property type="component" value="Segment"/>
</dbReference>
<protein>
    <submittedName>
        <fullName evidence="2">Uncharacterized protein</fullName>
    </submittedName>
</protein>
<dbReference type="KEGG" id="vg:65073124"/>
<name>A0A411AXV6_9VIRU</name>
<evidence type="ECO:0000313" key="2">
    <source>
        <dbReference type="EMBL" id="QAX92937.1"/>
    </source>
</evidence>
<feature type="region of interest" description="Disordered" evidence="1">
    <location>
        <begin position="36"/>
        <end position="87"/>
    </location>
</feature>
<proteinExistence type="predicted"/>
<organism evidence="2 3">
    <name type="scientific">Streptomyces phage WheeHeim</name>
    <dbReference type="NCBI Taxonomy" id="2500797"/>
    <lineage>
        <taxon>Viruses</taxon>
        <taxon>Varidnaviria</taxon>
        <taxon>Bamfordvirae</taxon>
        <taxon>Preplasmiviricota</taxon>
        <taxon>Prepoliviricotina</taxon>
        <taxon>Tectiliviricetes</taxon>
        <taxon>Kalamavirales</taxon>
        <taxon>Tectiviridae</taxon>
        <taxon>Deltatectivirus</taxon>
        <taxon>Deltatectivirus wheeheim</taxon>
    </lineage>
</organism>